<comment type="pathway">
    <text evidence="10">Amino-acid biosynthesis; L-arginine biosynthesis; N(2)-acetyl-L-ornithine from L-glutamate: step 1/4.</text>
</comment>
<dbReference type="GO" id="GO:0006592">
    <property type="term" value="P:ornithine biosynthetic process"/>
    <property type="evidence" value="ECO:0007669"/>
    <property type="project" value="TreeGrafter"/>
</dbReference>
<comment type="catalytic activity">
    <reaction evidence="9 10">
        <text>N(2)-acetyl-L-ornithine + L-glutamate = N-acetyl-L-glutamate + L-ornithine</text>
        <dbReference type="Rhea" id="RHEA:15349"/>
        <dbReference type="ChEBI" id="CHEBI:29985"/>
        <dbReference type="ChEBI" id="CHEBI:44337"/>
        <dbReference type="ChEBI" id="CHEBI:46911"/>
        <dbReference type="ChEBI" id="CHEBI:57805"/>
        <dbReference type="EC" id="2.3.1.35"/>
    </reaction>
</comment>
<dbReference type="Gene3D" id="3.10.20.340">
    <property type="entry name" value="ArgJ beta chain, C-terminal domain"/>
    <property type="match status" value="1"/>
</dbReference>
<dbReference type="PANTHER" id="PTHR23100">
    <property type="entry name" value="ARGININE BIOSYNTHESIS BIFUNCTIONAL PROTEIN ARGJ"/>
    <property type="match status" value="1"/>
</dbReference>
<dbReference type="STRING" id="476652.DEAC_c07440"/>
<dbReference type="SUPFAM" id="SSF56266">
    <property type="entry name" value="DmpA/ArgJ-like"/>
    <property type="match status" value="1"/>
</dbReference>
<feature type="active site" description="Nucleophile" evidence="10">
    <location>
        <position position="210"/>
    </location>
</feature>
<gene>
    <name evidence="10 11" type="primary">argJ</name>
    <name evidence="11" type="ORF">DEAC_c07440</name>
</gene>
<comment type="caution">
    <text evidence="11">The sequence shown here is derived from an EMBL/GenBank/DDBJ whole genome shotgun (WGS) entry which is preliminary data.</text>
</comment>
<dbReference type="InterPro" id="IPR016117">
    <property type="entry name" value="ArgJ-like_dom_sf"/>
</dbReference>
<dbReference type="UniPathway" id="UPA00068">
    <property type="reaction ID" value="UER00106"/>
</dbReference>
<feature type="chain" id="PRO_5023383075" description="Arginine biosynthesis bifunctional protein ArgJ beta chain" evidence="10">
    <location>
        <begin position="210"/>
        <end position="420"/>
    </location>
</feature>
<accession>A0A0J1IS97</accession>
<evidence type="ECO:0000256" key="7">
    <source>
        <dbReference type="ARBA" id="ARBA00023268"/>
    </source>
</evidence>
<dbReference type="GO" id="GO:0004042">
    <property type="term" value="F:L-glutamate N-acetyltransferase activity"/>
    <property type="evidence" value="ECO:0007669"/>
    <property type="project" value="UniProtKB-UniRule"/>
</dbReference>
<keyword evidence="5 10" id="KW-0808">Transferase</keyword>
<comment type="catalytic activity">
    <reaction evidence="10">
        <text>L-glutamate + acetyl-CoA = N-acetyl-L-glutamate + CoA + H(+)</text>
        <dbReference type="Rhea" id="RHEA:24292"/>
        <dbReference type="ChEBI" id="CHEBI:15378"/>
        <dbReference type="ChEBI" id="CHEBI:29985"/>
        <dbReference type="ChEBI" id="CHEBI:44337"/>
        <dbReference type="ChEBI" id="CHEBI:57287"/>
        <dbReference type="ChEBI" id="CHEBI:57288"/>
        <dbReference type="EC" id="2.3.1.1"/>
    </reaction>
</comment>
<dbReference type="Proteomes" id="UP000036356">
    <property type="component" value="Unassembled WGS sequence"/>
</dbReference>
<dbReference type="GO" id="GO:0006526">
    <property type="term" value="P:L-arginine biosynthetic process"/>
    <property type="evidence" value="ECO:0007669"/>
    <property type="project" value="UniProtKB-UniRule"/>
</dbReference>
<dbReference type="InterPro" id="IPR042195">
    <property type="entry name" value="ArgJ_beta_C"/>
</dbReference>
<sequence>MVKTVEPWKQIAGGIAAPQGFYAEGVKAGIKYPDKYDVALIYSKVQAQAAGVYTKNLVKAHPLYLNQRHLQNGMAQGIVVNSGNANACVGAFGEQSAEAMAEAVAETAAIPQDDVLVASTGVIGVELPLERVLTGIKNAGTELFKTMEKASDEKRDASLAEGAHRAALAIMTTDTVVKEYAYELPCSQGGIIKLGAMAKGSGMIHPNMGTMLGFLTTDAEVPAAVLQHLLREAVEESFNMVTVDGDTSTNDMVLILANGVSGIAPNGDDMVNFEAMVKAMCIQLAKDIARDGEGASKLMEVQVTRAKTKEDARKIARSICGSSLVKAALFGEDANWGRILTAAGYSGADFNPNSVDIFLGNLAVAQAGKGISFSEETAKEILQHKEVEIRLVLNDGSENATAWGCDLTHEYVTINGSYRT</sequence>
<dbReference type="AlphaFoldDB" id="A0A0J1IS97"/>
<feature type="site" description="Involved in the stabilization of negative charge on the oxyanion by the formation of the oxyanion hole" evidence="10">
    <location>
        <position position="120"/>
    </location>
</feature>
<feature type="binding site" evidence="10">
    <location>
        <position position="293"/>
    </location>
    <ligand>
        <name>substrate</name>
    </ligand>
</feature>
<dbReference type="EC" id="2.3.1.35" evidence="10"/>
<dbReference type="CDD" id="cd02152">
    <property type="entry name" value="OAT"/>
    <property type="match status" value="1"/>
</dbReference>
<feature type="binding site" evidence="10">
    <location>
        <position position="420"/>
    </location>
    <ligand>
        <name>substrate</name>
    </ligand>
</feature>
<dbReference type="RefSeq" id="WP_047808657.1">
    <property type="nucleotide sequence ID" value="NZ_LDZY01000002.1"/>
</dbReference>
<feature type="binding site" evidence="10">
    <location>
        <position position="415"/>
    </location>
    <ligand>
        <name>substrate</name>
    </ligand>
</feature>
<evidence type="ECO:0000256" key="1">
    <source>
        <dbReference type="ARBA" id="ARBA00006774"/>
    </source>
</evidence>
<dbReference type="NCBIfam" id="TIGR00120">
    <property type="entry name" value="ArgJ"/>
    <property type="match status" value="1"/>
</dbReference>
<organism evidence="11 12">
    <name type="scientific">Desulfosporosinus acididurans</name>
    <dbReference type="NCBI Taxonomy" id="476652"/>
    <lineage>
        <taxon>Bacteria</taxon>
        <taxon>Bacillati</taxon>
        <taxon>Bacillota</taxon>
        <taxon>Clostridia</taxon>
        <taxon>Eubacteriales</taxon>
        <taxon>Desulfitobacteriaceae</taxon>
        <taxon>Desulfosporosinus</taxon>
    </lineage>
</organism>
<dbReference type="GO" id="GO:0005737">
    <property type="term" value="C:cytoplasm"/>
    <property type="evidence" value="ECO:0007669"/>
    <property type="project" value="UniProtKB-SubCell"/>
</dbReference>
<feature type="site" description="Cleavage; by autolysis" evidence="10">
    <location>
        <begin position="209"/>
        <end position="210"/>
    </location>
</feature>
<dbReference type="EC" id="2.3.1.1" evidence="10"/>
<dbReference type="Pfam" id="PF01960">
    <property type="entry name" value="ArgJ"/>
    <property type="match status" value="1"/>
</dbReference>
<dbReference type="GO" id="GO:0004358">
    <property type="term" value="F:L-glutamate N-acetyltransferase activity, acting on acetyl-L-ornithine as donor"/>
    <property type="evidence" value="ECO:0007669"/>
    <property type="project" value="UniProtKB-UniRule"/>
</dbReference>
<dbReference type="FunFam" id="3.60.70.12:FF:000001">
    <property type="entry name" value="Arginine biosynthesis bifunctional protein ArgJ, chloroplastic"/>
    <property type="match status" value="1"/>
</dbReference>
<evidence type="ECO:0000313" key="11">
    <source>
        <dbReference type="EMBL" id="KLU67531.1"/>
    </source>
</evidence>
<feature type="chain" id="PRO_5023383074" description="Arginine biosynthesis bifunctional protein ArgJ alpha chain" evidence="10">
    <location>
        <begin position="1"/>
        <end position="209"/>
    </location>
</feature>
<dbReference type="HAMAP" id="MF_01106">
    <property type="entry name" value="ArgJ"/>
    <property type="match status" value="1"/>
</dbReference>
<keyword evidence="4 10" id="KW-0028">Amino-acid biosynthesis</keyword>
<evidence type="ECO:0000256" key="4">
    <source>
        <dbReference type="ARBA" id="ARBA00022605"/>
    </source>
</evidence>
<feature type="binding site" evidence="10">
    <location>
        <position position="199"/>
    </location>
    <ligand>
        <name>substrate</name>
    </ligand>
</feature>
<keyword evidence="10" id="KW-0963">Cytoplasm</keyword>
<evidence type="ECO:0000256" key="9">
    <source>
        <dbReference type="ARBA" id="ARBA00049439"/>
    </source>
</evidence>
<keyword evidence="3 10" id="KW-0055">Arginine biosynthesis</keyword>
<name>A0A0J1IS97_9FIRM</name>
<evidence type="ECO:0000313" key="12">
    <source>
        <dbReference type="Proteomes" id="UP000036356"/>
    </source>
</evidence>
<comment type="function">
    <text evidence="10">Catalyzes two activities which are involved in the cyclic version of arginine biosynthesis: the synthesis of N-acetylglutamate from glutamate and acetyl-CoA as the acetyl donor, and of ornithine by transacetylation between N(2)-acetylornithine and glutamate.</text>
</comment>
<feature type="site" description="Involved in the stabilization of negative charge on the oxyanion by the formation of the oxyanion hole" evidence="10">
    <location>
        <position position="121"/>
    </location>
</feature>
<reference evidence="11 12" key="1">
    <citation type="submission" date="2015-06" db="EMBL/GenBank/DDBJ databases">
        <title>Draft genome of the moderately acidophilic sulfate reducer Candidatus Desulfosporosinus acididurans strain M1.</title>
        <authorList>
            <person name="Poehlein A."/>
            <person name="Petzsch P."/>
            <person name="Johnson B.D."/>
            <person name="Schloemann M."/>
            <person name="Daniel R."/>
            <person name="Muehling M."/>
        </authorList>
    </citation>
    <scope>NUCLEOTIDE SEQUENCE [LARGE SCALE GENOMIC DNA]</scope>
    <source>
        <strain evidence="11 12">M1</strain>
    </source>
</reference>
<evidence type="ECO:0000256" key="10">
    <source>
        <dbReference type="HAMAP-Rule" id="MF_01106"/>
    </source>
</evidence>
<keyword evidence="7 10" id="KW-0511">Multifunctional enzyme</keyword>
<comment type="subcellular location">
    <subcellularLocation>
        <location evidence="10">Cytoplasm</location>
    </subcellularLocation>
</comment>
<comment type="subunit">
    <text evidence="2 10">Heterotetramer of two alpha and two beta chains.</text>
</comment>
<protein>
    <recommendedName>
        <fullName evidence="10">Arginine biosynthesis bifunctional protein ArgJ</fullName>
    </recommendedName>
    <domain>
        <recommendedName>
            <fullName evidence="10">Glutamate N-acetyltransferase</fullName>
            <ecNumber evidence="10">2.3.1.35</ecNumber>
        </recommendedName>
        <alternativeName>
            <fullName evidence="10">Ornithine acetyltransferase</fullName>
            <shortName evidence="10">OATase</shortName>
        </alternativeName>
        <alternativeName>
            <fullName evidence="10">Ornithine transacetylase</fullName>
        </alternativeName>
    </domain>
    <domain>
        <recommendedName>
            <fullName evidence="10">Amino-acid acetyltransferase</fullName>
            <ecNumber evidence="10">2.3.1.1</ecNumber>
        </recommendedName>
        <alternativeName>
            <fullName evidence="10">N-acetylglutamate synthase</fullName>
            <shortName evidence="10">AGSase</shortName>
        </alternativeName>
    </domain>
    <component>
        <recommendedName>
            <fullName evidence="10">Arginine biosynthesis bifunctional protein ArgJ alpha chain</fullName>
        </recommendedName>
    </component>
    <component>
        <recommendedName>
            <fullName evidence="10">Arginine biosynthesis bifunctional protein ArgJ beta chain</fullName>
        </recommendedName>
    </component>
</protein>
<dbReference type="EMBL" id="LDZY01000002">
    <property type="protein sequence ID" value="KLU67531.1"/>
    <property type="molecule type" value="Genomic_DNA"/>
</dbReference>
<comment type="similarity">
    <text evidence="1 10">Belongs to the ArgJ family.</text>
</comment>
<evidence type="ECO:0000256" key="3">
    <source>
        <dbReference type="ARBA" id="ARBA00022571"/>
    </source>
</evidence>
<evidence type="ECO:0000256" key="5">
    <source>
        <dbReference type="ARBA" id="ARBA00022679"/>
    </source>
</evidence>
<evidence type="ECO:0000256" key="8">
    <source>
        <dbReference type="ARBA" id="ARBA00023315"/>
    </source>
</evidence>
<evidence type="ECO:0000256" key="2">
    <source>
        <dbReference type="ARBA" id="ARBA00011475"/>
    </source>
</evidence>
<dbReference type="Gene3D" id="3.60.70.12">
    <property type="entry name" value="L-amino peptidase D-ALA esterase/amidase"/>
    <property type="match status" value="1"/>
</dbReference>
<comment type="pathway">
    <text evidence="10">Amino-acid biosynthesis; L-arginine biosynthesis; L-ornithine and N-acetyl-L-glutamate from L-glutamate and N(2)-acetyl-L-ornithine (cyclic): step 1/1.</text>
</comment>
<dbReference type="PANTHER" id="PTHR23100:SF0">
    <property type="entry name" value="ARGININE BIOSYNTHESIS BIFUNCTIONAL PROTEIN ARGJ, MITOCHONDRIAL"/>
    <property type="match status" value="1"/>
</dbReference>
<proteinExistence type="inferred from homology"/>
<evidence type="ECO:0000256" key="6">
    <source>
        <dbReference type="ARBA" id="ARBA00022813"/>
    </source>
</evidence>
<keyword evidence="6 10" id="KW-0068">Autocatalytic cleavage</keyword>
<feature type="binding site" evidence="10">
    <location>
        <position position="172"/>
    </location>
    <ligand>
        <name>substrate</name>
    </ligand>
</feature>
<dbReference type="PATRIC" id="fig|476652.3.peg.761"/>
<keyword evidence="8 10" id="KW-0012">Acyltransferase</keyword>
<dbReference type="NCBIfam" id="NF003802">
    <property type="entry name" value="PRK05388.1"/>
    <property type="match status" value="1"/>
</dbReference>
<dbReference type="FunFam" id="3.10.20.340:FF:000001">
    <property type="entry name" value="Arginine biosynthesis bifunctional protein ArgJ, chloroplastic"/>
    <property type="match status" value="1"/>
</dbReference>
<feature type="binding site" evidence="10">
    <location>
        <position position="210"/>
    </location>
    <ligand>
        <name>substrate</name>
    </ligand>
</feature>
<keyword evidence="12" id="KW-1185">Reference proteome</keyword>
<dbReference type="InterPro" id="IPR002813">
    <property type="entry name" value="Arg_biosynth_ArgJ"/>
</dbReference>